<dbReference type="SMART" id="SM00054">
    <property type="entry name" value="EFh"/>
    <property type="match status" value="10"/>
</dbReference>
<feature type="region of interest" description="Disordered" evidence="3">
    <location>
        <begin position="1612"/>
        <end position="1744"/>
    </location>
</feature>
<dbReference type="RefSeq" id="XP_002501585.1">
    <property type="nucleotide sequence ID" value="XM_002501539.1"/>
</dbReference>
<feature type="domain" description="EF-hand" evidence="4">
    <location>
        <begin position="795"/>
        <end position="830"/>
    </location>
</feature>
<feature type="domain" description="EF-hand" evidence="4">
    <location>
        <begin position="1197"/>
        <end position="1232"/>
    </location>
</feature>
<dbReference type="Pfam" id="PF13405">
    <property type="entry name" value="EF-hand_6"/>
    <property type="match status" value="1"/>
</dbReference>
<proteinExistence type="predicted"/>
<feature type="region of interest" description="Disordered" evidence="3">
    <location>
        <begin position="397"/>
        <end position="612"/>
    </location>
</feature>
<evidence type="ECO:0000313" key="5">
    <source>
        <dbReference type="EMBL" id="ACO62843.1"/>
    </source>
</evidence>
<evidence type="ECO:0000259" key="4">
    <source>
        <dbReference type="PROSITE" id="PS50222"/>
    </source>
</evidence>
<protein>
    <recommendedName>
        <fullName evidence="4">EF-hand domain-containing protein</fullName>
    </recommendedName>
</protein>
<feature type="domain" description="EF-hand" evidence="4">
    <location>
        <begin position="834"/>
        <end position="869"/>
    </location>
</feature>
<feature type="region of interest" description="Disordered" evidence="3">
    <location>
        <begin position="1342"/>
        <end position="1397"/>
    </location>
</feature>
<gene>
    <name evidence="5" type="ORF">MICPUN_99827</name>
</gene>
<dbReference type="PROSITE" id="PS50222">
    <property type="entry name" value="EF_HAND_2"/>
    <property type="match status" value="8"/>
</dbReference>
<feature type="domain" description="EF-hand" evidence="4">
    <location>
        <begin position="1470"/>
        <end position="1494"/>
    </location>
</feature>
<dbReference type="STRING" id="296587.C1E575"/>
<feature type="compositionally biased region" description="Polar residues" evidence="3">
    <location>
        <begin position="1369"/>
        <end position="1378"/>
    </location>
</feature>
<dbReference type="KEGG" id="mis:MICPUN_99827"/>
<organism evidence="5 6">
    <name type="scientific">Micromonas commoda (strain RCC299 / NOUM17 / CCMP2709)</name>
    <name type="common">Picoplanktonic green alga</name>
    <dbReference type="NCBI Taxonomy" id="296587"/>
    <lineage>
        <taxon>Eukaryota</taxon>
        <taxon>Viridiplantae</taxon>
        <taxon>Chlorophyta</taxon>
        <taxon>Mamiellophyceae</taxon>
        <taxon>Mamiellales</taxon>
        <taxon>Mamiellaceae</taxon>
        <taxon>Micromonas</taxon>
    </lineage>
</organism>
<dbReference type="InterPro" id="IPR018247">
    <property type="entry name" value="EF_Hand_1_Ca_BS"/>
</dbReference>
<dbReference type="InParanoid" id="C1E575"/>
<dbReference type="InterPro" id="IPR050145">
    <property type="entry name" value="Centrin_CML-like"/>
</dbReference>
<feature type="compositionally biased region" description="Low complexity" evidence="3">
    <location>
        <begin position="50"/>
        <end position="66"/>
    </location>
</feature>
<sequence length="2038" mass="224841">MSMQRPSLPHLDIPGESGESTPLFASPRVPEPETSELPGGPAPVAHGRRAGSLAPLAPLGGLKPLGAPLPPISGLVPKPVSPVEPQSPGAAPAPAPAPPPVPSTPLSQIGVSVPSLPPPDLPATPARPYFRDDWELHEEKIVGSPGGSWAVYLVDRTTGVAYLPSDVWPEPAGMVSSDGAYVDADAPGVSSVDFVALMDAFLKRHKRRLRDVWDAHDTGKRDVLSEQELAGFIDEIVGTHAVSRAQRKYLEVVLSDVRWVGASYEGLVKAMRECKDRKRRKPHPLVAPGLSETPEVLDRLKSYMFNNMISAKRIFASLDVEECGWLEIEQLRQMVHKIAPDVSESEKRRLTAGLAWMDPRGEAKVRYIDLIRCAKIAKLKVEPMSWGEVSTTPPAKEFVERADRKAEKKLEEKINGPAPTRPRPAAAKTPVRGPAKTPAAAKRRPGAHGGIVKSPKSPGNVKIPVKLAGGTPKTPASIGARRASIGSVAENPATPATSPPDPDSEPRTDKPPGPSPPVPKRRSPSTVSKRASPPSSKKSSPPTAKKSAPATPSSSLPPVNKPARSTPTARTALRSARPDELRSANKKRAAVTKKDLAADDDDGHPKPLYPEPGVEEWELERALTHDGATYLVDRYNGSNIAYDDSGEWPVSVGKLVEDSDPLNRMFDSVSKPMIRIVRSTGTRDAGAIFDEIDRMLKDERRRLRDVFDEYDRNKDGVLTGEELGRFIRAAVPDATLPEVRYFGVMCDVKGEGGVRFEGLIEAIRESLDATQMAQAARHSDELAPVMSKLRNFMRENSADAKKVFEACDLDGSGELEVFELRQMIKELQPDVTPAELRHLLAGFREVDTDGNGTVTYRELLRGLRLVKIVRVSEGHHKRREAEKAARIRGEFGREPIDAAARPAPLPLFSERVDQAKGEDSPSPKSAAPLKPTASPPKSDIVEEISYEDDFVEDDIVEELLSSDPETKEETKPTSTEPPPAPRFKPDLVGFTPPDWTLEAITVGRETLLFDRETRDVYGDCDEFIGEWPVPRGSLDEDGHVVPTISGSSRDLFEELDRRLKHERVRLKVLFDEHDFDDDGRLEQGELARFARRVIPEATREDVTYFRVMMDADGGESVTFDEIIECVKRCKSAGVSMRASSQSKDVPEALVRVVQFMKENSVDPRRVFDACDLDGSGFLDFAELKEMIKELVPDASAQEQRLMLAGMRTVDSDGDGRVSYTEMLRATRLVTLKILDSKGKVRKHPKKEGAKRSSSRAASTARKVPKKDAVESEPVTLPMDPTVGQDWRLRSMPFGDETCLVDDETRLVFTRIEDADLPLGERKKSKRKPIGRTMDTLTATWRTEMRADLGKNSDDESSDDEWDDTDTDSANTSMVSEEGSTTDKEGTSKWPGPLRGKLAPSGKLIKHAPLSDLFDAMKEYSQRNKISLRKLVKMHDANKKGSLTLAELTKLIRGSLLPGVTSSELSYYGVMLDRDGDGFVTLRDFEECVAESARWGRDVAPRTGAPSPWIVMQRMSIAIESGPHKGDVAAFYYACLLEDEDQDASALLLDSRRLLKLVKELFAGISHMDARCAVANLRACDLTGDATISLPELARALRQATVGKVLPGEGFGRVEAPAVETPDDSAKENRDKEALARKAERARSEMDATSGATAHVQRYRTGKLSDTTNRARSGTPVKISVRPESPEDDPWDSIPAPSPARGGSPPEPYSRFGPSPPKKQTVPLSMTKTTVPLPVDKPKKSARTAKEELELKKRLRAEKIRAEKKVAKGDVLPNDAREEIVAAQELLLARQFEKELTMKRVREHLIEQEDAKVQVAEAWREQERIAQEEYERAMLAYQQDHLEQFGYYDEEADTTVRNYFEAQRQARVDEEVLRKWKTEELLAMAQESGPKLVEALAALKRGHDGKIAPESLAAIHEAVREGVAAEAEGNLRVVNSTDIAAGSNATQEILVGLMRQADEQRQMEKEDEADDAAFVARMREEYPDSGNWSDDEMEPVPGIQRPESLFSPLFSKYPKMPFKSHKEFNETVPAVKRLQFANQ</sequence>
<keyword evidence="2" id="KW-0106">Calcium</keyword>
<evidence type="ECO:0000256" key="3">
    <source>
        <dbReference type="SAM" id="MobiDB-lite"/>
    </source>
</evidence>
<evidence type="ECO:0000313" key="6">
    <source>
        <dbReference type="Proteomes" id="UP000002009"/>
    </source>
</evidence>
<feature type="compositionally biased region" description="Pro residues" evidence="3">
    <location>
        <begin position="91"/>
        <end position="103"/>
    </location>
</feature>
<feature type="region of interest" description="Disordered" evidence="3">
    <location>
        <begin position="960"/>
        <end position="987"/>
    </location>
</feature>
<feature type="domain" description="EF-hand" evidence="4">
    <location>
        <begin position="1422"/>
        <end position="1457"/>
    </location>
</feature>
<reference evidence="5 6" key="1">
    <citation type="journal article" date="2009" name="Science">
        <title>Green evolution and dynamic adaptations revealed by genomes of the marine picoeukaryotes Micromonas.</title>
        <authorList>
            <person name="Worden A.Z."/>
            <person name="Lee J.H."/>
            <person name="Mock T."/>
            <person name="Rouze P."/>
            <person name="Simmons M.P."/>
            <person name="Aerts A.L."/>
            <person name="Allen A.E."/>
            <person name="Cuvelier M.L."/>
            <person name="Derelle E."/>
            <person name="Everett M.V."/>
            <person name="Foulon E."/>
            <person name="Grimwood J."/>
            <person name="Gundlach H."/>
            <person name="Henrissat B."/>
            <person name="Napoli C."/>
            <person name="McDonald S.M."/>
            <person name="Parker M.S."/>
            <person name="Rombauts S."/>
            <person name="Salamov A."/>
            <person name="Von Dassow P."/>
            <person name="Badger J.H."/>
            <person name="Coutinho P.M."/>
            <person name="Demir E."/>
            <person name="Dubchak I."/>
            <person name="Gentemann C."/>
            <person name="Eikrem W."/>
            <person name="Gready J.E."/>
            <person name="John U."/>
            <person name="Lanier W."/>
            <person name="Lindquist E.A."/>
            <person name="Lucas S."/>
            <person name="Mayer K.F."/>
            <person name="Moreau H."/>
            <person name="Not F."/>
            <person name="Otillar R."/>
            <person name="Panaud O."/>
            <person name="Pangilinan J."/>
            <person name="Paulsen I."/>
            <person name="Piegu B."/>
            <person name="Poliakov A."/>
            <person name="Robbens S."/>
            <person name="Schmutz J."/>
            <person name="Toulza E."/>
            <person name="Wyss T."/>
            <person name="Zelensky A."/>
            <person name="Zhou K."/>
            <person name="Armbrust E.V."/>
            <person name="Bhattacharya D."/>
            <person name="Goodenough U.W."/>
            <person name="Van de Peer Y."/>
            <person name="Grigoriev I.V."/>
        </authorList>
    </citation>
    <scope>NUCLEOTIDE SEQUENCE [LARGE SCALE GENOMIC DNA]</scope>
    <source>
        <strain evidence="6">RCC299 / NOUM17</strain>
    </source>
</reference>
<feature type="compositionally biased region" description="Basic and acidic residues" evidence="3">
    <location>
        <begin position="397"/>
        <end position="414"/>
    </location>
</feature>
<name>C1E575_MICCC</name>
<dbReference type="Pfam" id="PF13499">
    <property type="entry name" value="EF-hand_7"/>
    <property type="match status" value="2"/>
</dbReference>
<feature type="compositionally biased region" description="Low complexity" evidence="3">
    <location>
        <begin position="524"/>
        <end position="558"/>
    </location>
</feature>
<feature type="compositionally biased region" description="Basic and acidic residues" evidence="3">
    <location>
        <begin position="1623"/>
        <end position="1645"/>
    </location>
</feature>
<dbReference type="InterPro" id="IPR011992">
    <property type="entry name" value="EF-hand-dom_pair"/>
</dbReference>
<feature type="domain" description="EF-hand" evidence="4">
    <location>
        <begin position="698"/>
        <end position="733"/>
    </location>
</feature>
<feature type="region of interest" description="Disordered" evidence="3">
    <location>
        <begin position="1"/>
        <end position="112"/>
    </location>
</feature>
<accession>C1E575</accession>
<dbReference type="Proteomes" id="UP000002009">
    <property type="component" value="Chromosome 4"/>
</dbReference>
<feature type="compositionally biased region" description="Basic and acidic residues" evidence="3">
    <location>
        <begin position="1735"/>
        <end position="1744"/>
    </location>
</feature>
<dbReference type="InterPro" id="IPR002048">
    <property type="entry name" value="EF_hand_dom"/>
</dbReference>
<feature type="region of interest" description="Disordered" evidence="3">
    <location>
        <begin position="913"/>
        <end position="939"/>
    </location>
</feature>
<feature type="compositionally biased region" description="Basic and acidic residues" evidence="3">
    <location>
        <begin position="1342"/>
        <end position="1353"/>
    </location>
</feature>
<dbReference type="PROSITE" id="PS00018">
    <property type="entry name" value="EF_HAND_1"/>
    <property type="match status" value="7"/>
</dbReference>
<dbReference type="PANTHER" id="PTHR23050">
    <property type="entry name" value="CALCIUM BINDING PROTEIN"/>
    <property type="match status" value="1"/>
</dbReference>
<dbReference type="GeneID" id="8242494"/>
<feature type="region of interest" description="Disordered" evidence="3">
    <location>
        <begin position="1238"/>
        <end position="1283"/>
    </location>
</feature>
<feature type="region of interest" description="Disordered" evidence="3">
    <location>
        <begin position="1981"/>
        <end position="2001"/>
    </location>
</feature>
<feature type="compositionally biased region" description="Acidic residues" evidence="3">
    <location>
        <begin position="1354"/>
        <end position="1366"/>
    </location>
</feature>
<feature type="domain" description="EF-hand" evidence="4">
    <location>
        <begin position="1158"/>
        <end position="1193"/>
    </location>
</feature>
<dbReference type="OrthoDB" id="533661at2759"/>
<dbReference type="EMBL" id="CP001325">
    <property type="protein sequence ID" value="ACO62843.1"/>
    <property type="molecule type" value="Genomic_DNA"/>
</dbReference>
<feature type="compositionally biased region" description="Low complexity" evidence="3">
    <location>
        <begin position="423"/>
        <end position="440"/>
    </location>
</feature>
<dbReference type="CDD" id="cd00051">
    <property type="entry name" value="EFh"/>
    <property type="match status" value="2"/>
</dbReference>
<evidence type="ECO:0000256" key="2">
    <source>
        <dbReference type="ARBA" id="ARBA00022837"/>
    </source>
</evidence>
<feature type="compositionally biased region" description="Low complexity" evidence="3">
    <location>
        <begin position="922"/>
        <end position="938"/>
    </location>
</feature>
<evidence type="ECO:0000256" key="1">
    <source>
        <dbReference type="ARBA" id="ARBA00022737"/>
    </source>
</evidence>
<dbReference type="GO" id="GO:0005509">
    <property type="term" value="F:calcium ion binding"/>
    <property type="evidence" value="ECO:0007669"/>
    <property type="project" value="InterPro"/>
</dbReference>
<dbReference type="Gene3D" id="1.10.238.10">
    <property type="entry name" value="EF-hand"/>
    <property type="match status" value="5"/>
</dbReference>
<dbReference type="SUPFAM" id="SSF47473">
    <property type="entry name" value="EF-hand"/>
    <property type="match status" value="3"/>
</dbReference>
<keyword evidence="1" id="KW-0677">Repeat</keyword>
<feature type="domain" description="EF-hand" evidence="4">
    <location>
        <begin position="1061"/>
        <end position="1096"/>
    </location>
</feature>
<keyword evidence="6" id="KW-1185">Reference proteome</keyword>
<dbReference type="eggNOG" id="KOG0027">
    <property type="taxonomic scope" value="Eukaryota"/>
</dbReference>